<dbReference type="Pfam" id="PF04749">
    <property type="entry name" value="PLAC8"/>
    <property type="match status" value="1"/>
</dbReference>
<reference evidence="2" key="1">
    <citation type="submission" date="2025-08" db="UniProtKB">
        <authorList>
            <consortium name="RefSeq"/>
        </authorList>
    </citation>
    <scope>IDENTIFICATION</scope>
    <source>
        <tissue evidence="2">Leaf</tissue>
    </source>
</reference>
<evidence type="ECO:0000313" key="2">
    <source>
        <dbReference type="RefSeq" id="XP_030529205.1"/>
    </source>
</evidence>
<dbReference type="Proteomes" id="UP000827889">
    <property type="component" value="Chromosome 5"/>
</dbReference>
<proteinExistence type="predicted"/>
<accession>A0A8B8P2Z0</accession>
<sequence length="147" mass="16673">MSSSSKPYDAEGQPWSTGLCDCFTDVKSCCITIWCPCITFGRISEIVDKGTSSCIANGAIFALIHHLTLCACLYSCLYRTKLKQEFGLRENRCHDCLAHTFCLYCALCQEYRELKSRGFDMERGWEGNARQQKELAMAPKVEGDMRR</sequence>
<dbReference type="InterPro" id="IPR006461">
    <property type="entry name" value="PLAC_motif_containing"/>
</dbReference>
<organism evidence="1 2">
    <name type="scientific">Rhodamnia argentea</name>
    <dbReference type="NCBI Taxonomy" id="178133"/>
    <lineage>
        <taxon>Eukaryota</taxon>
        <taxon>Viridiplantae</taxon>
        <taxon>Streptophyta</taxon>
        <taxon>Embryophyta</taxon>
        <taxon>Tracheophyta</taxon>
        <taxon>Spermatophyta</taxon>
        <taxon>Magnoliopsida</taxon>
        <taxon>eudicotyledons</taxon>
        <taxon>Gunneridae</taxon>
        <taxon>Pentapetalae</taxon>
        <taxon>rosids</taxon>
        <taxon>malvids</taxon>
        <taxon>Myrtales</taxon>
        <taxon>Myrtaceae</taxon>
        <taxon>Myrtoideae</taxon>
        <taxon>Myrteae</taxon>
        <taxon>Australasian group</taxon>
        <taxon>Rhodamnia</taxon>
    </lineage>
</organism>
<keyword evidence="1" id="KW-1185">Reference proteome</keyword>
<dbReference type="AlphaFoldDB" id="A0A8B8P2Z0"/>
<dbReference type="OrthoDB" id="1045822at2759"/>
<evidence type="ECO:0000313" key="1">
    <source>
        <dbReference type="Proteomes" id="UP000827889"/>
    </source>
</evidence>
<gene>
    <name evidence="2" type="primary">LOC115740008</name>
</gene>
<dbReference type="NCBIfam" id="TIGR01571">
    <property type="entry name" value="A_thal_Cys_rich"/>
    <property type="match status" value="1"/>
</dbReference>
<dbReference type="PANTHER" id="PTHR15907">
    <property type="entry name" value="DUF614 FAMILY PROTEIN-RELATED"/>
    <property type="match status" value="1"/>
</dbReference>
<dbReference type="GeneID" id="115740008"/>
<protein>
    <submittedName>
        <fullName evidence="2">Protein PLANT CADMIUM RESISTANCE 2-like</fullName>
    </submittedName>
</protein>
<name>A0A8B8P2Z0_9MYRT</name>
<dbReference type="KEGG" id="rarg:115740008"/>
<dbReference type="RefSeq" id="XP_030529205.1">
    <property type="nucleotide sequence ID" value="XM_030673345.2"/>
</dbReference>